<keyword evidence="2" id="KW-0597">Phosphoprotein</keyword>
<dbReference type="SUPFAM" id="SSF53901">
    <property type="entry name" value="Thiolase-like"/>
    <property type="match status" value="1"/>
</dbReference>
<dbReference type="PROSITE" id="PS00012">
    <property type="entry name" value="PHOSPHOPANTETHEINE"/>
    <property type="match status" value="1"/>
</dbReference>
<evidence type="ECO:0000256" key="3">
    <source>
        <dbReference type="ARBA" id="ARBA00022679"/>
    </source>
</evidence>
<sequence length="661" mass="70182">MTDELGADAGADVAVIGIACRFPRADGPEEFWRNLVDGVDCITRFPARTLPDGTEYVPAGGLLRDADRFDAEYFGYSPREATITDPQHRLLLECAVEVLERAGHDPGRHRGDIGVYAGGSETAYSAILKSRRGDLPSVTDWDVRLATGLDFLGTRVAYKLGLRGPAVAVQAACATSLVAVHVAVQGLLAGDCDLALAGGTTVHVPPRLGQYAVGGILSPDGTCRTFDADAAGIVGGDGVCLVALRRLPDAVDDGDHIHAVIRGTAVNNDGANRVGYTAPGVEGQAAAIRAAQLVADVRPGDIGYVEAHGTATPLGDPIEVEALSRVFRDGRGPCWIGSVKTNVGHTDATAGAAGLVKAVLAVERGIIPPSLHFRRPNPAIDFGSTPFRVPTRAVEWRPPRGVPRRAGVSAFGMGGTNAHVVLEEAPAPAPSGPAAPWQLLPLSARSPAALDAMAVRLADHLREHAELNLADVAWTLQIGRRELPLRRFALVNGREDAIRVLTEPGHERLITADADAAARAGFASEVPRELAEVGMRWLGGASVRWERLHEGRRLRVPLPTYPFQRRRYLVEPDAPREAAPPVPAETGASGTREVVASLFAEMLGLDDIEPDENFFDLGGDSLTGTRLVVRAQQIFKLDGLGLRALVSAPTVERFTALLEQR</sequence>
<dbReference type="Pfam" id="PF00109">
    <property type="entry name" value="ketoacyl-synt"/>
    <property type="match status" value="1"/>
</dbReference>
<dbReference type="PANTHER" id="PTHR43775">
    <property type="entry name" value="FATTY ACID SYNTHASE"/>
    <property type="match status" value="1"/>
</dbReference>
<comment type="caution">
    <text evidence="6">The sequence shown here is derived from an EMBL/GenBank/DDBJ whole genome shotgun (WGS) entry which is preliminary data.</text>
</comment>
<evidence type="ECO:0000313" key="7">
    <source>
        <dbReference type="Proteomes" id="UP001595872"/>
    </source>
</evidence>
<dbReference type="InterPro" id="IPR020841">
    <property type="entry name" value="PKS_Beta-ketoAc_synthase_dom"/>
</dbReference>
<dbReference type="SMART" id="SM00823">
    <property type="entry name" value="PKS_PP"/>
    <property type="match status" value="1"/>
</dbReference>
<protein>
    <submittedName>
        <fullName evidence="6">Beta-ketoacyl synthase N-terminal-like domain-containing protein</fullName>
    </submittedName>
</protein>
<dbReference type="InterPro" id="IPR036736">
    <property type="entry name" value="ACP-like_sf"/>
</dbReference>
<dbReference type="InterPro" id="IPR050091">
    <property type="entry name" value="PKS_NRPS_Biosynth_Enz"/>
</dbReference>
<dbReference type="Proteomes" id="UP001595872">
    <property type="component" value="Unassembled WGS sequence"/>
</dbReference>
<evidence type="ECO:0000256" key="2">
    <source>
        <dbReference type="ARBA" id="ARBA00022553"/>
    </source>
</evidence>
<evidence type="ECO:0000259" key="4">
    <source>
        <dbReference type="PROSITE" id="PS50075"/>
    </source>
</evidence>
<dbReference type="Pfam" id="PF16197">
    <property type="entry name" value="KAsynt_C_assoc"/>
    <property type="match status" value="1"/>
</dbReference>
<dbReference type="Pfam" id="PF02801">
    <property type="entry name" value="Ketoacyl-synt_C"/>
    <property type="match status" value="1"/>
</dbReference>
<dbReference type="EMBL" id="JBHSIT010000003">
    <property type="protein sequence ID" value="MFC4908270.1"/>
    <property type="molecule type" value="Genomic_DNA"/>
</dbReference>
<dbReference type="PANTHER" id="PTHR43775:SF37">
    <property type="entry name" value="SI:DKEY-61P9.11"/>
    <property type="match status" value="1"/>
</dbReference>
<keyword evidence="1" id="KW-0596">Phosphopantetheine</keyword>
<dbReference type="InterPro" id="IPR014030">
    <property type="entry name" value="Ketoacyl_synth_N"/>
</dbReference>
<gene>
    <name evidence="6" type="ORF">ACFPCY_13120</name>
</gene>
<dbReference type="Gene3D" id="1.10.1200.10">
    <property type="entry name" value="ACP-like"/>
    <property type="match status" value="1"/>
</dbReference>
<dbReference type="InterPro" id="IPR016039">
    <property type="entry name" value="Thiolase-like"/>
</dbReference>
<evidence type="ECO:0000313" key="6">
    <source>
        <dbReference type="EMBL" id="MFC4908270.1"/>
    </source>
</evidence>
<dbReference type="RefSeq" id="WP_378254725.1">
    <property type="nucleotide sequence ID" value="NZ_JBHSIT010000003.1"/>
</dbReference>
<dbReference type="Gene3D" id="3.30.70.3290">
    <property type="match status" value="1"/>
</dbReference>
<dbReference type="PROSITE" id="PS50075">
    <property type="entry name" value="CARRIER"/>
    <property type="match status" value="1"/>
</dbReference>
<name>A0ABV9TVW4_9ACTN</name>
<keyword evidence="7" id="KW-1185">Reference proteome</keyword>
<dbReference type="PROSITE" id="PS00606">
    <property type="entry name" value="KS3_1"/>
    <property type="match status" value="1"/>
</dbReference>
<dbReference type="Pfam" id="PF00550">
    <property type="entry name" value="PP-binding"/>
    <property type="match status" value="1"/>
</dbReference>
<keyword evidence="3" id="KW-0808">Transferase</keyword>
<dbReference type="InterPro" id="IPR014031">
    <property type="entry name" value="Ketoacyl_synth_C"/>
</dbReference>
<dbReference type="InterPro" id="IPR020806">
    <property type="entry name" value="PKS_PP-bd"/>
</dbReference>
<dbReference type="SMART" id="SM00825">
    <property type="entry name" value="PKS_KS"/>
    <property type="match status" value="1"/>
</dbReference>
<dbReference type="CDD" id="cd00833">
    <property type="entry name" value="PKS"/>
    <property type="match status" value="1"/>
</dbReference>
<evidence type="ECO:0000256" key="1">
    <source>
        <dbReference type="ARBA" id="ARBA00022450"/>
    </source>
</evidence>
<dbReference type="SUPFAM" id="SSF47336">
    <property type="entry name" value="ACP-like"/>
    <property type="match status" value="1"/>
</dbReference>
<dbReference type="InterPro" id="IPR006162">
    <property type="entry name" value="Ppantetheine_attach_site"/>
</dbReference>
<dbReference type="Gene3D" id="3.40.47.10">
    <property type="match status" value="1"/>
</dbReference>
<organism evidence="6 7">
    <name type="scientific">Actinomadura gamaensis</name>
    <dbReference type="NCBI Taxonomy" id="1763541"/>
    <lineage>
        <taxon>Bacteria</taxon>
        <taxon>Bacillati</taxon>
        <taxon>Actinomycetota</taxon>
        <taxon>Actinomycetes</taxon>
        <taxon>Streptosporangiales</taxon>
        <taxon>Thermomonosporaceae</taxon>
        <taxon>Actinomadura</taxon>
    </lineage>
</organism>
<evidence type="ECO:0000259" key="5">
    <source>
        <dbReference type="PROSITE" id="PS52004"/>
    </source>
</evidence>
<dbReference type="InterPro" id="IPR032821">
    <property type="entry name" value="PKS_assoc"/>
</dbReference>
<reference evidence="7" key="1">
    <citation type="journal article" date="2019" name="Int. J. Syst. Evol. Microbiol.">
        <title>The Global Catalogue of Microorganisms (GCM) 10K type strain sequencing project: providing services to taxonomists for standard genome sequencing and annotation.</title>
        <authorList>
            <consortium name="The Broad Institute Genomics Platform"/>
            <consortium name="The Broad Institute Genome Sequencing Center for Infectious Disease"/>
            <person name="Wu L."/>
            <person name="Ma J."/>
        </authorList>
    </citation>
    <scope>NUCLEOTIDE SEQUENCE [LARGE SCALE GENOMIC DNA]</scope>
    <source>
        <strain evidence="7">KLKA75</strain>
    </source>
</reference>
<dbReference type="InterPro" id="IPR018201">
    <property type="entry name" value="Ketoacyl_synth_AS"/>
</dbReference>
<accession>A0ABV9TVW4</accession>
<feature type="domain" description="Carrier" evidence="4">
    <location>
        <begin position="586"/>
        <end position="661"/>
    </location>
</feature>
<dbReference type="PROSITE" id="PS52004">
    <property type="entry name" value="KS3_2"/>
    <property type="match status" value="1"/>
</dbReference>
<proteinExistence type="predicted"/>
<feature type="domain" description="Ketosynthase family 3 (KS3)" evidence="5">
    <location>
        <begin position="10"/>
        <end position="424"/>
    </location>
</feature>
<dbReference type="InterPro" id="IPR009081">
    <property type="entry name" value="PP-bd_ACP"/>
</dbReference>